<dbReference type="STRING" id="341036.SAMN05660649_04798"/>
<accession>A0A1I2Z7A3</accession>
<dbReference type="OrthoDB" id="1809886at2"/>
<dbReference type="Proteomes" id="UP000199337">
    <property type="component" value="Unassembled WGS sequence"/>
</dbReference>
<dbReference type="Gene3D" id="2.60.40.10">
    <property type="entry name" value="Immunoglobulins"/>
    <property type="match status" value="1"/>
</dbReference>
<dbReference type="InterPro" id="IPR013783">
    <property type="entry name" value="Ig-like_fold"/>
</dbReference>
<protein>
    <submittedName>
        <fullName evidence="2">Uncharacterized protein</fullName>
    </submittedName>
</protein>
<feature type="signal peptide" evidence="1">
    <location>
        <begin position="1"/>
        <end position="25"/>
    </location>
</feature>
<dbReference type="EMBL" id="FOOX01000025">
    <property type="protein sequence ID" value="SFH33798.1"/>
    <property type="molecule type" value="Genomic_DNA"/>
</dbReference>
<evidence type="ECO:0000313" key="3">
    <source>
        <dbReference type="Proteomes" id="UP000199337"/>
    </source>
</evidence>
<evidence type="ECO:0000256" key="1">
    <source>
        <dbReference type="SAM" id="SignalP"/>
    </source>
</evidence>
<evidence type="ECO:0000313" key="2">
    <source>
        <dbReference type="EMBL" id="SFH33798.1"/>
    </source>
</evidence>
<organism evidence="2 3">
    <name type="scientific">Desulfotruncus arcticus DSM 17038</name>
    <dbReference type="NCBI Taxonomy" id="1121424"/>
    <lineage>
        <taxon>Bacteria</taxon>
        <taxon>Bacillati</taxon>
        <taxon>Bacillota</taxon>
        <taxon>Clostridia</taxon>
        <taxon>Eubacteriales</taxon>
        <taxon>Desulfallaceae</taxon>
        <taxon>Desulfotruncus</taxon>
    </lineage>
</organism>
<gene>
    <name evidence="2" type="ORF">SAMN05660649_04798</name>
</gene>
<dbReference type="AlphaFoldDB" id="A0A1I2Z7A3"/>
<reference evidence="3" key="1">
    <citation type="submission" date="2016-10" db="EMBL/GenBank/DDBJ databases">
        <authorList>
            <person name="Varghese N."/>
            <person name="Submissions S."/>
        </authorList>
    </citation>
    <scope>NUCLEOTIDE SEQUENCE [LARGE SCALE GENOMIC DNA]</scope>
    <source>
        <strain evidence="3">DSM 17038</strain>
    </source>
</reference>
<sequence>MKKIFIIIPLLVSLLFFTSVQPSFASKTTKTINIEESWTEEGYDNLYSFKDGWCHIVNVNWSYRLILEGNWLGGVYARLFANGSPGYTFFDEYYDGSYRQTVSAHNKNFDTSNSYISEFYSDIDFNGLEYDEPITLHYITVDEYKVDNVALSNTDDGYVKITVTQNSPNSKLTYTIINANDGRTVATKSGVTTSSFSVNDVAPVRGAVNKYKVQYKFPYGNPRTFTSGGINVPIDTLIYNAVANENGNTVDAVRDSSGTVLQEARDAKNLADSAKKQSWYSGKYGGSSESVADVAGYIRNTQLPDISNKIANLETTVNNITTTDNVSPTIGVKTLSGAMATSGSSIKIVITASDNVSSNLQYSINGGTYSTLPASGIVSAPVSNSGPNTITVRVKDEAGNIGSKTIIVRKL</sequence>
<keyword evidence="3" id="KW-1185">Reference proteome</keyword>
<name>A0A1I2Z7A3_9FIRM</name>
<keyword evidence="1" id="KW-0732">Signal</keyword>
<feature type="chain" id="PRO_5011750404" evidence="1">
    <location>
        <begin position="26"/>
        <end position="411"/>
    </location>
</feature>
<proteinExistence type="predicted"/>
<dbReference type="RefSeq" id="WP_092475382.1">
    <property type="nucleotide sequence ID" value="NZ_FOOX01000025.1"/>
</dbReference>